<feature type="domain" description="Ig-like" evidence="6">
    <location>
        <begin position="1476"/>
        <end position="1577"/>
    </location>
</feature>
<dbReference type="PROSITE" id="PS50835">
    <property type="entry name" value="IG_LIKE"/>
    <property type="match status" value="3"/>
</dbReference>
<dbReference type="SUPFAM" id="SSF48726">
    <property type="entry name" value="Immunoglobulin"/>
    <property type="match status" value="3"/>
</dbReference>
<feature type="region of interest" description="Disordered" evidence="5">
    <location>
        <begin position="82"/>
        <end position="127"/>
    </location>
</feature>
<feature type="coiled-coil region" evidence="4">
    <location>
        <begin position="197"/>
        <end position="224"/>
    </location>
</feature>
<dbReference type="InterPro" id="IPR007110">
    <property type="entry name" value="Ig-like_dom"/>
</dbReference>
<feature type="region of interest" description="Disordered" evidence="5">
    <location>
        <begin position="319"/>
        <end position="342"/>
    </location>
</feature>
<feature type="compositionally biased region" description="Basic and acidic residues" evidence="5">
    <location>
        <begin position="182"/>
        <end position="192"/>
    </location>
</feature>
<feature type="region of interest" description="Disordered" evidence="5">
    <location>
        <begin position="639"/>
        <end position="805"/>
    </location>
</feature>
<dbReference type="PANTHER" id="PTHR12231:SF253">
    <property type="entry name" value="DPR-INTERACTING PROTEIN ETA, ISOFORM B-RELATED"/>
    <property type="match status" value="1"/>
</dbReference>
<dbReference type="SMART" id="SM00409">
    <property type="entry name" value="IG"/>
    <property type="match status" value="3"/>
</dbReference>
<feature type="compositionally biased region" description="Basic and acidic residues" evidence="5">
    <location>
        <begin position="380"/>
        <end position="394"/>
    </location>
</feature>
<feature type="compositionally biased region" description="Low complexity" evidence="5">
    <location>
        <begin position="639"/>
        <end position="649"/>
    </location>
</feature>
<feature type="compositionally biased region" description="Basic and acidic residues" evidence="5">
    <location>
        <begin position="650"/>
        <end position="672"/>
    </location>
</feature>
<keyword evidence="3" id="KW-0393">Immunoglobulin domain</keyword>
<protein>
    <recommendedName>
        <fullName evidence="6">Ig-like domain-containing protein</fullName>
    </recommendedName>
</protein>
<feature type="region of interest" description="Disordered" evidence="5">
    <location>
        <begin position="380"/>
        <end position="408"/>
    </location>
</feature>
<dbReference type="InterPro" id="IPR051170">
    <property type="entry name" value="Neural/epithelial_adhesion"/>
</dbReference>
<dbReference type="Pfam" id="PF07679">
    <property type="entry name" value="I-set"/>
    <property type="match status" value="1"/>
</dbReference>
<evidence type="ECO:0000256" key="5">
    <source>
        <dbReference type="SAM" id="MobiDB-lite"/>
    </source>
</evidence>
<sequence length="1710" mass="190547">EDDFVFVEDAEQVLLEERDLDSIIDEESAQLSVHGAYAEAPERVMEASVAVIMQRRNTAEETQLNMELQRRRSEIPILTESDTSLVSSPPAKPRRGMERRATIDSDTSLFPPEEVVEEREEKESEAVQLTVEPEHQEQLMQQLVVADVHAEPEEKRSSFTDDEGLLKPAFHDLGGESSDSSFHAESRTLPREDSIKIRKQISKMKEVERIAKRVEAELSALNAASNSKSIEVDDDVRHIEEAIISISDQLANQHPVSEAQAEASEELLRTTLAAMILNPEASDAVAEAETDADSLRRPIQMLRRKLSEIESSLMEDVEVQETLDHEETPPDAESAPGLSEAPKKIIKRVPSLEYLRVTPLTTNIKEQLTTLENMIEEAERLNDREDSADERPLLDKTPSPSGTGRRMTMPKRKELHDLFVQINNEINTIRAYCKKKLPKQGTEAVMNVLGKVKTHVTTIVNIMHVAKKKAAHAAKSPSRLGKSYKKFRNERETSKTMNSSTSDVEEVMDLKELTSSDAMNSSTTAAEEDRESTPVPPPRRRRTASADPAPTAPPRPRRADAVSADPARPAKSATLQRPTRESIEQAIRKVFTLPAGACMPKRKVEKEAEPEYALVPAKEATTAVVEQEVEVAESKQQLLQVEQEPQSESVSERKLISKNDSIQRDNKNEALRTARMLSENKLAENDSVKSEEKRRMSRTDSAPKKEFHKTESVDSDKKREFSKSESIRSEEKKKLPTNYSIESERQKSITDSPRSDASRNESRKDSQRSEEKMKLSKSVSEEKKESSPALKNFVPFHRRGKESERKASLASQFDELSSLCLENTISTPERESAAIDRLEAAEKEEKDAIEAIMRELAAENIYSGDGASPTGDTPIDEILAREEIRAVCVTPAENVSVDCRIEVEEDNWRADSVVLPEVNGMDSSVDTVASSTDVESSTIQRAAATATSFVVINTEVAMATNGEKEALAIDVPLSEIVKTKTVLMEDVDSVQMFCEESDYGTDTETSGLLRGTARSYPRPSSLLGLPAARAFKTLSDCGSIREEDAPGLESEAVNIDLDVHVHQKSESIAEEFGTKLAPKLPEADNASMHDIESIRNFVMEEESVSHEAKDVAIDILPTIAERSELTTSRTSTAKEEQESLALVLDEHALSQMASTENSNDRGFDLLSPTIRETDILSDESLITDVPHEERIDIYVELHGREPRPRHILAIVAPEARLAMAAALGAADADTFDIIIQQEPEAAGFTVRVHDEIVDYSSLYVIAPDANDRHQTKQRPRSFHRLSQLSITSSNPQLVTPSMLDLGEITEYSSDDEGTGQRRKTGVNVSIIARSMHDMCYASLEEIPWGEVAITVQQSIPQAMMRSTDSAMFNVTVSESYAEEKRSLHSSMSERLGSGESLNIPSYAIKVGSTATITCELNNYLPKDSEIEWYRGKTPVLRQPGKVDRISHDLLEVLVISNVTMEEGDLYSLSVNGELFPVAYLVIEEGDIEEVDEEKLVFLSPPQTLFVMDGNPSVLSVQVTDPSIHVHWFKERKPLMESERIRFEATHDGTKRIVIVETELTDQGTYYAYVDEQMTSVTLVVEERIKEREVHVPPSGTEESEDDSEMLREYLVPPGCTATIACELEASEEERELVWLRDDAPIAFGDVQKIEHVKNGLKHYLVIHDTDPDDGGVYSVVISGVRFNVAHLAVNDLQTSIQRGCRKRISNNSLH</sequence>
<gene>
    <name evidence="7" type="ORF">PFISCL1PPCAC_436</name>
</gene>
<feature type="region of interest" description="Disordered" evidence="5">
    <location>
        <begin position="150"/>
        <end position="192"/>
    </location>
</feature>
<evidence type="ECO:0000256" key="2">
    <source>
        <dbReference type="ARBA" id="ARBA00023157"/>
    </source>
</evidence>
<dbReference type="Proteomes" id="UP001432322">
    <property type="component" value="Unassembled WGS sequence"/>
</dbReference>
<evidence type="ECO:0000313" key="7">
    <source>
        <dbReference type="EMBL" id="GMT09139.1"/>
    </source>
</evidence>
<comment type="caution">
    <text evidence="7">The sequence shown here is derived from an EMBL/GenBank/DDBJ whole genome shotgun (WGS) entry which is preliminary data.</text>
</comment>
<feature type="non-terminal residue" evidence="7">
    <location>
        <position position="1"/>
    </location>
</feature>
<evidence type="ECO:0000256" key="1">
    <source>
        <dbReference type="ARBA" id="ARBA00022737"/>
    </source>
</evidence>
<keyword evidence="4" id="KW-0175">Coiled coil</keyword>
<evidence type="ECO:0000256" key="4">
    <source>
        <dbReference type="SAM" id="Coils"/>
    </source>
</evidence>
<accession>A0AAV5UPY3</accession>
<feature type="compositionally biased region" description="Basic and acidic residues" evidence="5">
    <location>
        <begin position="681"/>
        <end position="734"/>
    </location>
</feature>
<organism evidence="7 8">
    <name type="scientific">Pristionchus fissidentatus</name>
    <dbReference type="NCBI Taxonomy" id="1538716"/>
    <lineage>
        <taxon>Eukaryota</taxon>
        <taxon>Metazoa</taxon>
        <taxon>Ecdysozoa</taxon>
        <taxon>Nematoda</taxon>
        <taxon>Chromadorea</taxon>
        <taxon>Rhabditida</taxon>
        <taxon>Rhabditina</taxon>
        <taxon>Diplogasteromorpha</taxon>
        <taxon>Diplogasteroidea</taxon>
        <taxon>Neodiplogasteridae</taxon>
        <taxon>Pristionchus</taxon>
    </lineage>
</organism>
<feature type="region of interest" description="Disordered" evidence="5">
    <location>
        <begin position="469"/>
        <end position="581"/>
    </location>
</feature>
<dbReference type="InterPro" id="IPR003599">
    <property type="entry name" value="Ig_sub"/>
</dbReference>
<dbReference type="EMBL" id="BTSY01000001">
    <property type="protein sequence ID" value="GMT09139.1"/>
    <property type="molecule type" value="Genomic_DNA"/>
</dbReference>
<feature type="compositionally biased region" description="Basic and acidic residues" evidence="5">
    <location>
        <begin position="742"/>
        <end position="786"/>
    </location>
</feature>
<dbReference type="Gene3D" id="2.60.40.10">
    <property type="entry name" value="Immunoglobulins"/>
    <property type="match status" value="3"/>
</dbReference>
<dbReference type="InterPro" id="IPR013098">
    <property type="entry name" value="Ig_I-set"/>
</dbReference>
<keyword evidence="8" id="KW-1185">Reference proteome</keyword>
<evidence type="ECO:0000259" key="6">
    <source>
        <dbReference type="PROSITE" id="PS50835"/>
    </source>
</evidence>
<feature type="domain" description="Ig-like" evidence="6">
    <location>
        <begin position="1593"/>
        <end position="1685"/>
    </location>
</feature>
<reference evidence="7" key="1">
    <citation type="submission" date="2023-10" db="EMBL/GenBank/DDBJ databases">
        <title>Genome assembly of Pristionchus species.</title>
        <authorList>
            <person name="Yoshida K."/>
            <person name="Sommer R.J."/>
        </authorList>
    </citation>
    <scope>NUCLEOTIDE SEQUENCE</scope>
    <source>
        <strain evidence="7">RS5133</strain>
    </source>
</reference>
<evidence type="ECO:0000256" key="3">
    <source>
        <dbReference type="ARBA" id="ARBA00023319"/>
    </source>
</evidence>
<dbReference type="PANTHER" id="PTHR12231">
    <property type="entry name" value="CTX-RELATED TYPE I TRANSMEMBRANE PROTEIN"/>
    <property type="match status" value="1"/>
</dbReference>
<keyword evidence="2" id="KW-1015">Disulfide bond</keyword>
<keyword evidence="1" id="KW-0677">Repeat</keyword>
<name>A0AAV5UPY3_9BILA</name>
<feature type="compositionally biased region" description="Polar residues" evidence="5">
    <location>
        <begin position="515"/>
        <end position="525"/>
    </location>
</feature>
<dbReference type="InterPro" id="IPR013783">
    <property type="entry name" value="Ig-like_fold"/>
</dbReference>
<proteinExistence type="predicted"/>
<feature type="domain" description="Ig-like" evidence="6">
    <location>
        <begin position="1407"/>
        <end position="1471"/>
    </location>
</feature>
<feature type="compositionally biased region" description="Basic and acidic residues" evidence="5">
    <location>
        <begin position="150"/>
        <end position="159"/>
    </location>
</feature>
<feature type="compositionally biased region" description="Low complexity" evidence="5">
    <location>
        <begin position="561"/>
        <end position="570"/>
    </location>
</feature>
<dbReference type="GO" id="GO:0043005">
    <property type="term" value="C:neuron projection"/>
    <property type="evidence" value="ECO:0007669"/>
    <property type="project" value="TreeGrafter"/>
</dbReference>
<evidence type="ECO:0000313" key="8">
    <source>
        <dbReference type="Proteomes" id="UP001432322"/>
    </source>
</evidence>
<dbReference type="InterPro" id="IPR036179">
    <property type="entry name" value="Ig-like_dom_sf"/>
</dbReference>